<dbReference type="InterPro" id="IPR031158">
    <property type="entry name" value="GH10_AS"/>
</dbReference>
<evidence type="ECO:0000256" key="5">
    <source>
        <dbReference type="ARBA" id="ARBA00022525"/>
    </source>
</evidence>
<comment type="pathway">
    <text evidence="3">Glycan degradation; xylan degradation.</text>
</comment>
<dbReference type="InterPro" id="IPR044846">
    <property type="entry name" value="GH10"/>
</dbReference>
<feature type="compositionally biased region" description="Polar residues" evidence="13">
    <location>
        <begin position="355"/>
        <end position="375"/>
    </location>
</feature>
<dbReference type="EC" id="3.2.1.8" evidence="12"/>
<dbReference type="InterPro" id="IPR001000">
    <property type="entry name" value="GH10_dom"/>
</dbReference>
<dbReference type="SUPFAM" id="SSF51445">
    <property type="entry name" value="(Trans)glycosidases"/>
    <property type="match status" value="1"/>
</dbReference>
<keyword evidence="5" id="KW-0964">Secreted</keyword>
<feature type="signal peptide" evidence="14">
    <location>
        <begin position="1"/>
        <end position="19"/>
    </location>
</feature>
<evidence type="ECO:0000256" key="1">
    <source>
        <dbReference type="ARBA" id="ARBA00000681"/>
    </source>
</evidence>
<evidence type="ECO:0000313" key="16">
    <source>
        <dbReference type="EMBL" id="KAL2071922.1"/>
    </source>
</evidence>
<feature type="chain" id="PRO_5046460683" description="Beta-xylanase" evidence="14">
    <location>
        <begin position="20"/>
        <end position="406"/>
    </location>
</feature>
<accession>A0ABR4CQ48</accession>
<evidence type="ECO:0000256" key="6">
    <source>
        <dbReference type="ARBA" id="ARBA00022651"/>
    </source>
</evidence>
<dbReference type="Pfam" id="PF00331">
    <property type="entry name" value="Glyco_hydro_10"/>
    <property type="match status" value="1"/>
</dbReference>
<evidence type="ECO:0000313" key="17">
    <source>
        <dbReference type="Proteomes" id="UP001595075"/>
    </source>
</evidence>
<organism evidence="16 17">
    <name type="scientific">Oculimacula yallundae</name>
    <dbReference type="NCBI Taxonomy" id="86028"/>
    <lineage>
        <taxon>Eukaryota</taxon>
        <taxon>Fungi</taxon>
        <taxon>Dikarya</taxon>
        <taxon>Ascomycota</taxon>
        <taxon>Pezizomycotina</taxon>
        <taxon>Leotiomycetes</taxon>
        <taxon>Helotiales</taxon>
        <taxon>Ploettnerulaceae</taxon>
        <taxon>Oculimacula</taxon>
    </lineage>
</organism>
<evidence type="ECO:0000256" key="10">
    <source>
        <dbReference type="ARBA" id="ARBA00023326"/>
    </source>
</evidence>
<keyword evidence="17" id="KW-1185">Reference proteome</keyword>
<evidence type="ECO:0000256" key="2">
    <source>
        <dbReference type="ARBA" id="ARBA00004613"/>
    </source>
</evidence>
<dbReference type="PROSITE" id="PS51760">
    <property type="entry name" value="GH10_2"/>
    <property type="match status" value="1"/>
</dbReference>
<evidence type="ECO:0000259" key="15">
    <source>
        <dbReference type="PROSITE" id="PS51760"/>
    </source>
</evidence>
<keyword evidence="9 12" id="KW-0326">Glycosidase</keyword>
<dbReference type="PRINTS" id="PR00134">
    <property type="entry name" value="GLHYDRLASE10"/>
</dbReference>
<comment type="subcellular location">
    <subcellularLocation>
        <location evidence="2">Secreted</location>
    </subcellularLocation>
</comment>
<evidence type="ECO:0000256" key="13">
    <source>
        <dbReference type="SAM" id="MobiDB-lite"/>
    </source>
</evidence>
<dbReference type="PANTHER" id="PTHR31490:SF35">
    <property type="entry name" value="ENDO-1,4-BETA-XYLANASE"/>
    <property type="match status" value="1"/>
</dbReference>
<evidence type="ECO:0000256" key="8">
    <source>
        <dbReference type="ARBA" id="ARBA00023277"/>
    </source>
</evidence>
<feature type="domain" description="GH10" evidence="15">
    <location>
        <begin position="15"/>
        <end position="332"/>
    </location>
</feature>
<protein>
    <recommendedName>
        <fullName evidence="12">Beta-xylanase</fullName>
        <ecNumber evidence="12">3.2.1.8</ecNumber>
    </recommendedName>
</protein>
<keyword evidence="8 12" id="KW-0119">Carbohydrate metabolism</keyword>
<dbReference type="Proteomes" id="UP001595075">
    <property type="component" value="Unassembled WGS sequence"/>
</dbReference>
<keyword evidence="7 12" id="KW-0378">Hydrolase</keyword>
<evidence type="ECO:0000256" key="9">
    <source>
        <dbReference type="ARBA" id="ARBA00023295"/>
    </source>
</evidence>
<keyword evidence="6" id="KW-0858">Xylan degradation</keyword>
<feature type="active site" description="Nucleophile" evidence="11">
    <location>
        <position position="254"/>
    </location>
</feature>
<comment type="catalytic activity">
    <reaction evidence="1 12">
        <text>Endohydrolysis of (1-&gt;4)-beta-D-xylosidic linkages in xylans.</text>
        <dbReference type="EC" id="3.2.1.8"/>
    </reaction>
</comment>
<keyword evidence="10 12" id="KW-0624">Polysaccharide degradation</keyword>
<dbReference type="InterPro" id="IPR017853">
    <property type="entry name" value="GH"/>
</dbReference>
<evidence type="ECO:0000256" key="14">
    <source>
        <dbReference type="SAM" id="SignalP"/>
    </source>
</evidence>
<feature type="region of interest" description="Disordered" evidence="13">
    <location>
        <begin position="342"/>
        <end position="375"/>
    </location>
</feature>
<dbReference type="Gene3D" id="3.20.20.80">
    <property type="entry name" value="Glycosidases"/>
    <property type="match status" value="1"/>
</dbReference>
<comment type="similarity">
    <text evidence="4 12">Belongs to the glycosyl hydrolase 10 (cellulase F) family.</text>
</comment>
<dbReference type="SMART" id="SM00633">
    <property type="entry name" value="Glyco_10"/>
    <property type="match status" value="1"/>
</dbReference>
<keyword evidence="14" id="KW-0732">Signal</keyword>
<evidence type="ECO:0000256" key="11">
    <source>
        <dbReference type="PROSITE-ProRule" id="PRU10061"/>
    </source>
</evidence>
<sequence>MKLQILLVKTCLLFSLSAAQLDDAAKSAGLQYYGTATENPSDQPYQTVLKNTSEFGQITPANSMKWDSIEPQPGVFNFKGGDEIAAIAKSSGQFLRCHTLVWHSQLPAWVSGGTWTAASLTAVIQNHVTKTMTHYKGQCLAWDVVNEALNDNGTFRNSVFFKVLGQDFIKIAFEAAAVADPDARLYYNDFGIEFPGAKSKAALGIVKTLLDAGVKIDGVGFQAHFTVGGTPSKATQMANMGTFTALGVEVAITELDIRLKLPSTEVQVTQQTKDYETTSAACVALKGCIGITVWDFDDKYSWIPGTFPGTGDGTLFDSSVTRKEAYFGALSGLVASVGNSTIGNSTREGEGGKFSESTSNEITPSAGTNTTVTPPILRTSTSPAPSLNIAGLIPVLLLSVVFAVMI</sequence>
<evidence type="ECO:0000256" key="4">
    <source>
        <dbReference type="ARBA" id="ARBA00007495"/>
    </source>
</evidence>
<dbReference type="PROSITE" id="PS00591">
    <property type="entry name" value="GH10_1"/>
    <property type="match status" value="1"/>
</dbReference>
<name>A0ABR4CQ48_9HELO</name>
<reference evidence="16 17" key="1">
    <citation type="journal article" date="2024" name="Commun. Biol.">
        <title>Comparative genomic analysis of thermophilic fungi reveals convergent evolutionary adaptations and gene losses.</title>
        <authorList>
            <person name="Steindorff A.S."/>
            <person name="Aguilar-Pontes M.V."/>
            <person name="Robinson A.J."/>
            <person name="Andreopoulos B."/>
            <person name="LaButti K."/>
            <person name="Kuo A."/>
            <person name="Mondo S."/>
            <person name="Riley R."/>
            <person name="Otillar R."/>
            <person name="Haridas S."/>
            <person name="Lipzen A."/>
            <person name="Grimwood J."/>
            <person name="Schmutz J."/>
            <person name="Clum A."/>
            <person name="Reid I.D."/>
            <person name="Moisan M.C."/>
            <person name="Butler G."/>
            <person name="Nguyen T.T.M."/>
            <person name="Dewar K."/>
            <person name="Conant G."/>
            <person name="Drula E."/>
            <person name="Henrissat B."/>
            <person name="Hansel C."/>
            <person name="Singer S."/>
            <person name="Hutchinson M.I."/>
            <person name="de Vries R.P."/>
            <person name="Natvig D.O."/>
            <person name="Powell A.J."/>
            <person name="Tsang A."/>
            <person name="Grigoriev I.V."/>
        </authorList>
    </citation>
    <scope>NUCLEOTIDE SEQUENCE [LARGE SCALE GENOMIC DNA]</scope>
    <source>
        <strain evidence="16 17">CBS 494.80</strain>
    </source>
</reference>
<evidence type="ECO:0000256" key="12">
    <source>
        <dbReference type="RuleBase" id="RU361174"/>
    </source>
</evidence>
<evidence type="ECO:0000256" key="7">
    <source>
        <dbReference type="ARBA" id="ARBA00022801"/>
    </source>
</evidence>
<comment type="caution">
    <text evidence="16">The sequence shown here is derived from an EMBL/GenBank/DDBJ whole genome shotgun (WGS) entry which is preliminary data.</text>
</comment>
<proteinExistence type="inferred from homology"/>
<gene>
    <name evidence="16" type="ORF">VTL71DRAFT_13157</name>
</gene>
<dbReference type="EMBL" id="JAZHXI010000005">
    <property type="protein sequence ID" value="KAL2071922.1"/>
    <property type="molecule type" value="Genomic_DNA"/>
</dbReference>
<evidence type="ECO:0000256" key="3">
    <source>
        <dbReference type="ARBA" id="ARBA00004851"/>
    </source>
</evidence>
<dbReference type="PANTHER" id="PTHR31490">
    <property type="entry name" value="GLYCOSYL HYDROLASE"/>
    <property type="match status" value="1"/>
</dbReference>